<dbReference type="AlphaFoldDB" id="A0AAD1UB31"/>
<feature type="transmembrane region" description="Helical" evidence="8">
    <location>
        <begin position="537"/>
        <end position="557"/>
    </location>
</feature>
<dbReference type="PANTHER" id="PTHR24221:SF503">
    <property type="entry name" value="MITOCHONDRIAL POTASSIUM CHANNEL ATP-BINDING SUBUNIT"/>
    <property type="match status" value="1"/>
</dbReference>
<dbReference type="Gene3D" id="1.20.1560.10">
    <property type="entry name" value="ABC transporter type 1, transmembrane domain"/>
    <property type="match status" value="1"/>
</dbReference>
<accession>A0AAD1UB31</accession>
<dbReference type="InterPro" id="IPR003593">
    <property type="entry name" value="AAA+_ATPase"/>
</dbReference>
<dbReference type="SUPFAM" id="SSF52540">
    <property type="entry name" value="P-loop containing nucleoside triphosphate hydrolases"/>
    <property type="match status" value="2"/>
</dbReference>
<comment type="caution">
    <text evidence="11">The sequence shown here is derived from an EMBL/GenBank/DDBJ whole genome shotgun (WGS) entry which is preliminary data.</text>
</comment>
<gene>
    <name evidence="11" type="ORF">ECRASSUSDP1_LOCUS3213</name>
</gene>
<dbReference type="Gene3D" id="3.40.50.300">
    <property type="entry name" value="P-loop containing nucleotide triphosphate hydrolases"/>
    <property type="match status" value="3"/>
</dbReference>
<dbReference type="GO" id="GO:0005737">
    <property type="term" value="C:cytoplasm"/>
    <property type="evidence" value="ECO:0007669"/>
    <property type="project" value="UniProtKB-ARBA"/>
</dbReference>
<keyword evidence="3 8" id="KW-0812">Transmembrane</keyword>
<feature type="domain" description="ABC transmembrane type-1" evidence="10">
    <location>
        <begin position="416"/>
        <end position="695"/>
    </location>
</feature>
<proteinExistence type="predicted"/>
<dbReference type="EMBL" id="CAMPGE010003076">
    <property type="protein sequence ID" value="CAI2361898.1"/>
    <property type="molecule type" value="Genomic_DNA"/>
</dbReference>
<evidence type="ECO:0000313" key="12">
    <source>
        <dbReference type="Proteomes" id="UP001295684"/>
    </source>
</evidence>
<dbReference type="InterPro" id="IPR027417">
    <property type="entry name" value="P-loop_NTPase"/>
</dbReference>
<reference evidence="11" key="1">
    <citation type="submission" date="2023-07" db="EMBL/GenBank/DDBJ databases">
        <authorList>
            <consortium name="AG Swart"/>
            <person name="Singh M."/>
            <person name="Singh A."/>
            <person name="Seah K."/>
            <person name="Emmerich C."/>
        </authorList>
    </citation>
    <scope>NUCLEOTIDE SEQUENCE</scope>
    <source>
        <strain evidence="11">DP1</strain>
    </source>
</reference>
<keyword evidence="7 8" id="KW-0472">Membrane</keyword>
<feature type="transmembrane region" description="Helical" evidence="8">
    <location>
        <begin position="564"/>
        <end position="586"/>
    </location>
</feature>
<evidence type="ECO:0000256" key="2">
    <source>
        <dbReference type="ARBA" id="ARBA00022448"/>
    </source>
</evidence>
<feature type="transmembrane region" description="Helical" evidence="8">
    <location>
        <begin position="413"/>
        <end position="436"/>
    </location>
</feature>
<comment type="subcellular location">
    <subcellularLocation>
        <location evidence="1">Membrane</location>
        <topology evidence="1">Multi-pass membrane protein</topology>
    </subcellularLocation>
</comment>
<name>A0AAD1UB31_EUPCR</name>
<keyword evidence="6 8" id="KW-1133">Transmembrane helix</keyword>
<sequence length="985" mass="110645">MSIAWRYAGAFAWLETIPYVCFGYSFLIGGFFISEKVHNSFSGESYTGGDIFVCTCFISGVYFLGHSVRNIALLDKGLEAAFKVFEIINRVPEINCDNESNIEIKEILQSIRFNEVEFKYPIAKKNSLNGVSFTINKGQTIALVGSSGSGKSTIARLLERFYDPSNGTILIDQQDLKSVNLRKYRHLVGEHAQFLPRCNCRCHYQGSQQGSRLGVCSKTCERHRPLCWGNWMPTFWWSKTKIAIARALIMNPQLLIFDEATSALDIQNEKEVLKTIESIEGDSITKLVIAHRLTTIKNADIILVLEDGKIVEQGNHEELLRINQVYAKMKRIQDNASRTKEINTLKFKDIAFLEEGEETKNIEHGDNQLSEEIPLKFSDYESTNLASEENLSSNTNTLSFAFNETLKYATPRWGIIIIILGAIICPVCFIIFIYPLAKLLMTFISNPSGTEVKNDMAIYISTIFGIGMVACITQFISKVVLHWLNTNLAQNVRKSVYDNIIKQPLQFFDTVSHSTGNLTSILTSTVKEFNGAAIETYVFMLQGLTGMITGIVFCFIFEWNIGLIMCFITPVTFLSFGTTLALQFSFQSENYGIINNQDKMISDYILNYATVSSLANEEFMTDRYFKDKEDANLYEAVIPAIVYAFGFSCYILCFTFISLICAHNLIAGHSVEDQELSILGYSISFLSAIYIMNNPPDFGRAFLAVRKVAAIKEYVKEGEPGSPIINGTAILNEEITTYEIEFHNVWFKYPGSKRSNWVLENFNLKINQDERIGFAGESGCGKSTVASLLMRFYEPQSGYISIGGRRIGDFTLDSLRAHFGFVQQEPILFNTTIMENICYGKPHATSEEIESASKTAYCHDFIVERAKDTTSELVVFDEESQDNRLDNLDKGYKALCGSRGSYLSGGQKQRIAIARAIIGNPKVLILDEATSALDEESQKEVQSALDEVTKKCASIVIAHRLSTLQKCDRIVTIESGVIIKDEKLK</sequence>
<feature type="transmembrane region" description="Helical" evidence="8">
    <location>
        <begin position="640"/>
        <end position="662"/>
    </location>
</feature>
<dbReference type="PROSITE" id="PS50893">
    <property type="entry name" value="ABC_TRANSPORTER_2"/>
    <property type="match status" value="2"/>
</dbReference>
<dbReference type="PANTHER" id="PTHR24221">
    <property type="entry name" value="ATP-BINDING CASSETTE SUB-FAMILY B"/>
    <property type="match status" value="1"/>
</dbReference>
<protein>
    <submittedName>
        <fullName evidence="11">Uncharacterized protein</fullName>
    </submittedName>
</protein>
<keyword evidence="5" id="KW-0067">ATP-binding</keyword>
<evidence type="ECO:0000259" key="9">
    <source>
        <dbReference type="PROSITE" id="PS50893"/>
    </source>
</evidence>
<keyword evidence="2" id="KW-0813">Transport</keyword>
<dbReference type="GO" id="GO:0005524">
    <property type="term" value="F:ATP binding"/>
    <property type="evidence" value="ECO:0007669"/>
    <property type="project" value="UniProtKB-KW"/>
</dbReference>
<evidence type="ECO:0000256" key="3">
    <source>
        <dbReference type="ARBA" id="ARBA00022692"/>
    </source>
</evidence>
<organism evidence="11 12">
    <name type="scientific">Euplotes crassus</name>
    <dbReference type="NCBI Taxonomy" id="5936"/>
    <lineage>
        <taxon>Eukaryota</taxon>
        <taxon>Sar</taxon>
        <taxon>Alveolata</taxon>
        <taxon>Ciliophora</taxon>
        <taxon>Intramacronucleata</taxon>
        <taxon>Spirotrichea</taxon>
        <taxon>Hypotrichia</taxon>
        <taxon>Euplotida</taxon>
        <taxon>Euplotidae</taxon>
        <taxon>Moneuplotes</taxon>
    </lineage>
</organism>
<feature type="transmembrane region" description="Helical" evidence="8">
    <location>
        <begin position="457"/>
        <end position="476"/>
    </location>
</feature>
<feature type="transmembrane region" description="Helical" evidence="8">
    <location>
        <begin position="12"/>
        <end position="33"/>
    </location>
</feature>
<dbReference type="InterPro" id="IPR011527">
    <property type="entry name" value="ABC1_TM_dom"/>
</dbReference>
<dbReference type="GO" id="GO:0016020">
    <property type="term" value="C:membrane"/>
    <property type="evidence" value="ECO:0007669"/>
    <property type="project" value="UniProtKB-SubCell"/>
</dbReference>
<dbReference type="PROSITE" id="PS50929">
    <property type="entry name" value="ABC_TM1F"/>
    <property type="match status" value="1"/>
</dbReference>
<dbReference type="PROSITE" id="PS00211">
    <property type="entry name" value="ABC_TRANSPORTER_1"/>
    <property type="match status" value="1"/>
</dbReference>
<dbReference type="InterPro" id="IPR039421">
    <property type="entry name" value="Type_1_exporter"/>
</dbReference>
<keyword evidence="12" id="KW-1185">Reference proteome</keyword>
<evidence type="ECO:0000313" key="11">
    <source>
        <dbReference type="EMBL" id="CAI2361898.1"/>
    </source>
</evidence>
<evidence type="ECO:0000256" key="6">
    <source>
        <dbReference type="ARBA" id="ARBA00022989"/>
    </source>
</evidence>
<evidence type="ECO:0000256" key="5">
    <source>
        <dbReference type="ARBA" id="ARBA00022840"/>
    </source>
</evidence>
<dbReference type="Proteomes" id="UP001295684">
    <property type="component" value="Unassembled WGS sequence"/>
</dbReference>
<feature type="transmembrane region" description="Helical" evidence="8">
    <location>
        <begin position="45"/>
        <end position="65"/>
    </location>
</feature>
<dbReference type="Pfam" id="PF00005">
    <property type="entry name" value="ABC_tran"/>
    <property type="match status" value="2"/>
</dbReference>
<dbReference type="GO" id="GO:0016887">
    <property type="term" value="F:ATP hydrolysis activity"/>
    <property type="evidence" value="ECO:0007669"/>
    <property type="project" value="InterPro"/>
</dbReference>
<dbReference type="Pfam" id="PF00664">
    <property type="entry name" value="ABC_membrane"/>
    <property type="match status" value="1"/>
</dbReference>
<dbReference type="SMART" id="SM00382">
    <property type="entry name" value="AAA"/>
    <property type="match status" value="2"/>
</dbReference>
<dbReference type="GO" id="GO:0140359">
    <property type="term" value="F:ABC-type transporter activity"/>
    <property type="evidence" value="ECO:0007669"/>
    <property type="project" value="InterPro"/>
</dbReference>
<evidence type="ECO:0000256" key="1">
    <source>
        <dbReference type="ARBA" id="ARBA00004141"/>
    </source>
</evidence>
<evidence type="ECO:0000256" key="4">
    <source>
        <dbReference type="ARBA" id="ARBA00022741"/>
    </source>
</evidence>
<dbReference type="InterPro" id="IPR003439">
    <property type="entry name" value="ABC_transporter-like_ATP-bd"/>
</dbReference>
<dbReference type="FunFam" id="3.40.50.300:FF:000604">
    <property type="entry name" value="ABC transporter B family member 28"/>
    <property type="match status" value="1"/>
</dbReference>
<evidence type="ECO:0000259" key="10">
    <source>
        <dbReference type="PROSITE" id="PS50929"/>
    </source>
</evidence>
<dbReference type="InterPro" id="IPR036640">
    <property type="entry name" value="ABC1_TM_sf"/>
</dbReference>
<feature type="domain" description="ABC transporter" evidence="9">
    <location>
        <begin position="740"/>
        <end position="984"/>
    </location>
</feature>
<feature type="domain" description="ABC transporter" evidence="9">
    <location>
        <begin position="111"/>
        <end position="332"/>
    </location>
</feature>
<evidence type="ECO:0000256" key="8">
    <source>
        <dbReference type="SAM" id="Phobius"/>
    </source>
</evidence>
<evidence type="ECO:0000256" key="7">
    <source>
        <dbReference type="ARBA" id="ARBA00023136"/>
    </source>
</evidence>
<keyword evidence="4" id="KW-0547">Nucleotide-binding</keyword>
<dbReference type="InterPro" id="IPR017871">
    <property type="entry name" value="ABC_transporter-like_CS"/>
</dbReference>
<dbReference type="SUPFAM" id="SSF90123">
    <property type="entry name" value="ABC transporter transmembrane region"/>
    <property type="match status" value="1"/>
</dbReference>